<evidence type="ECO:0000256" key="1">
    <source>
        <dbReference type="ARBA" id="ARBA00001936"/>
    </source>
</evidence>
<dbReference type="Gene3D" id="3.40.718.10">
    <property type="entry name" value="Isopropylmalate Dehydrogenase"/>
    <property type="match status" value="1"/>
</dbReference>
<proteinExistence type="inferred from homology"/>
<dbReference type="InterPro" id="IPR004790">
    <property type="entry name" value="Isocitrate_DH_NADP"/>
</dbReference>
<keyword evidence="4 9" id="KW-0479">Metal-binding</keyword>
<gene>
    <name evidence="11" type="ORF">M4Z11_04300</name>
</gene>
<keyword evidence="7 9" id="KW-0560">Oxidoreductase</keyword>
<evidence type="ECO:0000313" key="12">
    <source>
        <dbReference type="Proteomes" id="UP001523003"/>
    </source>
</evidence>
<dbReference type="SUPFAM" id="SSF53659">
    <property type="entry name" value="Isocitrate/Isopropylmalate dehydrogenase-like"/>
    <property type="match status" value="1"/>
</dbReference>
<accession>A0ABT0P8N8</accession>
<comment type="caution">
    <text evidence="11">The sequence shown here is derived from an EMBL/GenBank/DDBJ whole genome shotgun (WGS) entry which is preliminary data.</text>
</comment>
<evidence type="ECO:0000256" key="2">
    <source>
        <dbReference type="ARBA" id="ARBA00007769"/>
    </source>
</evidence>
<dbReference type="GO" id="GO:0004450">
    <property type="term" value="F:isocitrate dehydrogenase (NADP+) activity"/>
    <property type="evidence" value="ECO:0007669"/>
    <property type="project" value="UniProtKB-EC"/>
</dbReference>
<dbReference type="PANTHER" id="PTHR11822:SF21">
    <property type="entry name" value="ISOCITRATE DEHYDROGENASE [NADP], MITOCHONDRIAL"/>
    <property type="match status" value="1"/>
</dbReference>
<dbReference type="Proteomes" id="UP001523003">
    <property type="component" value="Unassembled WGS sequence"/>
</dbReference>
<dbReference type="RefSeq" id="WP_249676719.1">
    <property type="nucleotide sequence ID" value="NZ_JAMCOF010000006.1"/>
</dbReference>
<evidence type="ECO:0000259" key="10">
    <source>
        <dbReference type="SMART" id="SM01329"/>
    </source>
</evidence>
<evidence type="ECO:0000256" key="5">
    <source>
        <dbReference type="ARBA" id="ARBA00022842"/>
    </source>
</evidence>
<reference evidence="11 12" key="1">
    <citation type="submission" date="2022-05" db="EMBL/GenBank/DDBJ databases">
        <title>Description of the Bartonella bilalgolemii sp. nov. Isolated from Apodemus uralensis (Pallas 1811).</title>
        <authorList>
            <person name="Zgheib R."/>
            <person name="Celebi B."/>
        </authorList>
    </citation>
    <scope>NUCLEOTIDE SEQUENCE [LARGE SCALE GENOMIC DNA]</scope>
    <source>
        <strain evidence="11 12">G70</strain>
    </source>
</reference>
<dbReference type="NCBIfam" id="NF006156">
    <property type="entry name" value="PRK08299.1"/>
    <property type="match status" value="1"/>
</dbReference>
<evidence type="ECO:0000256" key="3">
    <source>
        <dbReference type="ARBA" id="ARBA00022532"/>
    </source>
</evidence>
<dbReference type="SMART" id="SM01329">
    <property type="entry name" value="Iso_dh"/>
    <property type="match status" value="1"/>
</dbReference>
<name>A0ABT0P8N8_9HYPH</name>
<evidence type="ECO:0000256" key="8">
    <source>
        <dbReference type="ARBA" id="ARBA00023211"/>
    </source>
</evidence>
<evidence type="ECO:0000256" key="4">
    <source>
        <dbReference type="ARBA" id="ARBA00022723"/>
    </source>
</evidence>
<keyword evidence="12" id="KW-1185">Reference proteome</keyword>
<keyword evidence="3 9" id="KW-0816">Tricarboxylic acid cycle</keyword>
<dbReference type="InterPro" id="IPR019818">
    <property type="entry name" value="IsoCit/isopropylmalate_DH_CS"/>
</dbReference>
<evidence type="ECO:0000256" key="7">
    <source>
        <dbReference type="ARBA" id="ARBA00023002"/>
    </source>
</evidence>
<dbReference type="PIRSF" id="PIRSF000108">
    <property type="entry name" value="IDH_NADP"/>
    <property type="match status" value="1"/>
</dbReference>
<keyword evidence="5 9" id="KW-0460">Magnesium</keyword>
<organism evidence="11 12">
    <name type="scientific">Bartonella bilalgolemii</name>
    <dbReference type="NCBI Taxonomy" id="2942911"/>
    <lineage>
        <taxon>Bacteria</taxon>
        <taxon>Pseudomonadati</taxon>
        <taxon>Pseudomonadota</taxon>
        <taxon>Alphaproteobacteria</taxon>
        <taxon>Hyphomicrobiales</taxon>
        <taxon>Bartonellaceae</taxon>
        <taxon>Bartonella</taxon>
    </lineage>
</organism>
<dbReference type="EC" id="1.1.1.42" evidence="9"/>
<comment type="cofactor">
    <cofactor evidence="9">
        <name>Mg(2+)</name>
        <dbReference type="ChEBI" id="CHEBI:18420"/>
    </cofactor>
    <cofactor evidence="9">
        <name>Mn(2+)</name>
        <dbReference type="ChEBI" id="CHEBI:29035"/>
    </cofactor>
    <text evidence="9">Binds 1 Mg(2+) or Mn(2+) ion per subunit.</text>
</comment>
<evidence type="ECO:0000313" key="11">
    <source>
        <dbReference type="EMBL" id="MCL6229825.1"/>
    </source>
</evidence>
<comment type="similarity">
    <text evidence="2 9">Belongs to the isocitrate and isopropylmalate dehydrogenases family.</text>
</comment>
<keyword evidence="6 9" id="KW-0521">NADP</keyword>
<keyword evidence="8 9" id="KW-0464">Manganese</keyword>
<feature type="domain" description="Isopropylmalate dehydrogenase-like" evidence="10">
    <location>
        <begin position="9"/>
        <end position="394"/>
    </location>
</feature>
<dbReference type="PANTHER" id="PTHR11822">
    <property type="entry name" value="NADP-SPECIFIC ISOCITRATE DEHYDROGENASE"/>
    <property type="match status" value="1"/>
</dbReference>
<sequence length="404" mass="46073">MAKIKVTNPIVEIDGDEMTRIIWKYIKDKLIHPYLDIDLKYYDLSIKNREATSDQITIDSAHAIKQYGVGVKCATITPDEARVKEFNLTKMWKSPNGTIRNILGGVIFREPIICKNIPRLVPGWTKPIIVGRHAFGDQYKATDFKFPNKGKLSIKFVGDDGQIIEHDVFNAPSAGVVMAMYNLDESIRDFARASFHYGLQRNVPVYLSTKNTILKAYDGRFKDIFQEIFDTEFKAEFENRKLYYEHRLIDDMVASALKWSGGYVWACKNYDGDVQSDIVAQGFGSLGLMTSVLMTPDGKIVEAEAAHGTVTRHYRQHQKNQETSTNSIASIFAWTRGLTHRAKLDNNEKLKNFATILEKVCIHTVEEGFMTKDLAILIGPEKKWLSTTEFLDKIDENLKKEMTH</sequence>
<dbReference type="EMBL" id="JAMCOF010000006">
    <property type="protein sequence ID" value="MCL6229825.1"/>
    <property type="molecule type" value="Genomic_DNA"/>
</dbReference>
<dbReference type="Pfam" id="PF00180">
    <property type="entry name" value="Iso_dh"/>
    <property type="match status" value="1"/>
</dbReference>
<dbReference type="PROSITE" id="PS00470">
    <property type="entry name" value="IDH_IMDH"/>
    <property type="match status" value="1"/>
</dbReference>
<comment type="catalytic activity">
    <reaction evidence="9">
        <text>D-threo-isocitrate + NADP(+) = 2-oxoglutarate + CO2 + NADPH</text>
        <dbReference type="Rhea" id="RHEA:19629"/>
        <dbReference type="ChEBI" id="CHEBI:15562"/>
        <dbReference type="ChEBI" id="CHEBI:16526"/>
        <dbReference type="ChEBI" id="CHEBI:16810"/>
        <dbReference type="ChEBI" id="CHEBI:57783"/>
        <dbReference type="ChEBI" id="CHEBI:58349"/>
        <dbReference type="EC" id="1.1.1.42"/>
    </reaction>
</comment>
<dbReference type="NCBIfam" id="TIGR00127">
    <property type="entry name" value="nadp_idh_euk"/>
    <property type="match status" value="1"/>
</dbReference>
<evidence type="ECO:0000256" key="9">
    <source>
        <dbReference type="PIRNR" id="PIRNR000108"/>
    </source>
</evidence>
<comment type="cofactor">
    <cofactor evidence="1">
        <name>Mn(2+)</name>
        <dbReference type="ChEBI" id="CHEBI:29035"/>
    </cofactor>
</comment>
<protein>
    <recommendedName>
        <fullName evidence="9">Isocitrate dehydrogenase [NADP]</fullName>
        <ecNumber evidence="9">1.1.1.42</ecNumber>
    </recommendedName>
</protein>
<evidence type="ECO:0000256" key="6">
    <source>
        <dbReference type="ARBA" id="ARBA00022857"/>
    </source>
</evidence>
<dbReference type="InterPro" id="IPR024084">
    <property type="entry name" value="IsoPropMal-DH-like_dom"/>
</dbReference>